<dbReference type="Pfam" id="PF13966">
    <property type="entry name" value="zf-RVT"/>
    <property type="match status" value="1"/>
</dbReference>
<dbReference type="EMBL" id="JACEIK010000693">
    <property type="protein sequence ID" value="MCD7460996.1"/>
    <property type="molecule type" value="Genomic_DNA"/>
</dbReference>
<organism evidence="2 3">
    <name type="scientific">Datura stramonium</name>
    <name type="common">Jimsonweed</name>
    <name type="synonym">Common thornapple</name>
    <dbReference type="NCBI Taxonomy" id="4076"/>
    <lineage>
        <taxon>Eukaryota</taxon>
        <taxon>Viridiplantae</taxon>
        <taxon>Streptophyta</taxon>
        <taxon>Embryophyta</taxon>
        <taxon>Tracheophyta</taxon>
        <taxon>Spermatophyta</taxon>
        <taxon>Magnoliopsida</taxon>
        <taxon>eudicotyledons</taxon>
        <taxon>Gunneridae</taxon>
        <taxon>Pentapetalae</taxon>
        <taxon>asterids</taxon>
        <taxon>lamiids</taxon>
        <taxon>Solanales</taxon>
        <taxon>Solanaceae</taxon>
        <taxon>Solanoideae</taxon>
        <taxon>Datureae</taxon>
        <taxon>Datura</taxon>
    </lineage>
</organism>
<comment type="caution">
    <text evidence="2">The sequence shown here is derived from an EMBL/GenBank/DDBJ whole genome shotgun (WGS) entry which is preliminary data.</text>
</comment>
<proteinExistence type="predicted"/>
<evidence type="ECO:0000313" key="2">
    <source>
        <dbReference type="EMBL" id="MCD7460996.1"/>
    </source>
</evidence>
<reference evidence="2 3" key="1">
    <citation type="journal article" date="2021" name="BMC Genomics">
        <title>Datura genome reveals duplications of psychoactive alkaloid biosynthetic genes and high mutation rate following tissue culture.</title>
        <authorList>
            <person name="Rajewski A."/>
            <person name="Carter-House D."/>
            <person name="Stajich J."/>
            <person name="Litt A."/>
        </authorList>
    </citation>
    <scope>NUCLEOTIDE SEQUENCE [LARGE SCALE GENOMIC DNA]</scope>
    <source>
        <strain evidence="2">AR-01</strain>
    </source>
</reference>
<protein>
    <recommendedName>
        <fullName evidence="1">Reverse transcriptase zinc-binding domain-containing protein</fullName>
    </recommendedName>
</protein>
<dbReference type="Proteomes" id="UP000823775">
    <property type="component" value="Unassembled WGS sequence"/>
</dbReference>
<gene>
    <name evidence="2" type="ORF">HAX54_044975</name>
</gene>
<accession>A0ABS8SQ65</accession>
<feature type="domain" description="Reverse transcriptase zinc-binding" evidence="1">
    <location>
        <begin position="46"/>
        <end position="89"/>
    </location>
</feature>
<evidence type="ECO:0000313" key="3">
    <source>
        <dbReference type="Proteomes" id="UP000823775"/>
    </source>
</evidence>
<name>A0ABS8SQ65_DATST</name>
<evidence type="ECO:0000259" key="1">
    <source>
        <dbReference type="Pfam" id="PF13966"/>
    </source>
</evidence>
<dbReference type="InterPro" id="IPR026960">
    <property type="entry name" value="RVT-Znf"/>
</dbReference>
<keyword evidence="3" id="KW-1185">Reference proteome</keyword>
<sequence length="135" mass="15208">MDQMDPFLLFKGAANRVMSNSNYCNMGDKENSGSKEIFREIISDIRRLATVDRLFKFGISTPMECVFCGATTETMEHLFFLFPVTRALWIRSRLGIQRTIGDWQSKLQWASIKARNKAGKGAIASSVFAMTVAVI</sequence>